<feature type="compositionally biased region" description="Polar residues" evidence="1">
    <location>
        <begin position="94"/>
        <end position="106"/>
    </location>
</feature>
<evidence type="ECO:0000313" key="3">
    <source>
        <dbReference type="EMBL" id="QSS52995.1"/>
    </source>
</evidence>
<feature type="region of interest" description="Disordered" evidence="1">
    <location>
        <begin position="94"/>
        <end position="135"/>
    </location>
</feature>
<reference evidence="3" key="2">
    <citation type="submission" date="2021-01" db="EMBL/GenBank/DDBJ databases">
        <title>Chromosome-level genome assembly of a human fungal pathogen reveals clustering of transcriptionally co-regulated genes.</title>
        <authorList>
            <person name="Voorhies M."/>
            <person name="Cohen S."/>
            <person name="Shea T.P."/>
            <person name="Petrus S."/>
            <person name="Munoz J.F."/>
            <person name="Poplawski S."/>
            <person name="Goldman W.E."/>
            <person name="Michael T."/>
            <person name="Cuomo C.A."/>
            <person name="Sil A."/>
            <person name="Beyhan S."/>
        </authorList>
    </citation>
    <scope>NUCLEOTIDE SEQUENCE</scope>
    <source>
        <strain evidence="3">H88</strain>
    </source>
</reference>
<dbReference type="Proteomes" id="UP000663419">
    <property type="component" value="Chromosome 3"/>
</dbReference>
<dbReference type="Proteomes" id="UP000008142">
    <property type="component" value="Unassembled WGS sequence"/>
</dbReference>
<dbReference type="EMBL" id="DS990640">
    <property type="protein sequence ID" value="EGC46832.1"/>
    <property type="molecule type" value="Genomic_DNA"/>
</dbReference>
<dbReference type="GO" id="GO:0004386">
    <property type="term" value="F:helicase activity"/>
    <property type="evidence" value="ECO:0007669"/>
    <property type="project" value="UniProtKB-KW"/>
</dbReference>
<accession>F0UNS0</accession>
<protein>
    <submittedName>
        <fullName evidence="3">DNA helicase</fullName>
    </submittedName>
    <submittedName>
        <fullName evidence="2">Predicted protein</fullName>
    </submittedName>
</protein>
<dbReference type="HOGENOM" id="CLU_1885168_0_0_1"/>
<feature type="compositionally biased region" description="Basic and acidic residues" evidence="1">
    <location>
        <begin position="107"/>
        <end position="117"/>
    </location>
</feature>
<keyword evidence="3" id="KW-0547">Nucleotide-binding</keyword>
<evidence type="ECO:0000313" key="2">
    <source>
        <dbReference type="EMBL" id="EGC46832.1"/>
    </source>
</evidence>
<gene>
    <name evidence="2" type="ORF">HCEG_06047</name>
    <name evidence="3" type="ORF">I7I53_00104</name>
</gene>
<dbReference type="EMBL" id="CP069104">
    <property type="protein sequence ID" value="QSS52995.1"/>
    <property type="molecule type" value="Genomic_DNA"/>
</dbReference>
<feature type="region of interest" description="Disordered" evidence="1">
    <location>
        <begin position="1"/>
        <end position="57"/>
    </location>
</feature>
<name>F0UNS0_AJEC8</name>
<keyword evidence="3" id="KW-0378">Hydrolase</keyword>
<dbReference type="VEuPathDB" id="FungiDB:I7I53_00104"/>
<dbReference type="AlphaFoldDB" id="F0UNS0"/>
<keyword evidence="3" id="KW-0067">ATP-binding</keyword>
<reference evidence="4" key="1">
    <citation type="submission" date="2008-07" db="EMBL/GenBank/DDBJ databases">
        <title>Annotation of Ajellomyces capsulatus strain H88.</title>
        <authorList>
            <person name="Champion M."/>
            <person name="Cuomo C."/>
            <person name="Ma L.-J."/>
            <person name="Henn M.R."/>
            <person name="Sil A."/>
            <person name="Goldman B."/>
            <person name="Young S.K."/>
            <person name="Kodira C.D."/>
            <person name="Zeng Q."/>
            <person name="Koehrsen M."/>
            <person name="Alvarado L."/>
            <person name="Berlin A."/>
            <person name="Borenstein D."/>
            <person name="Chen Z."/>
            <person name="Engels R."/>
            <person name="Freedman E."/>
            <person name="Gellesch M."/>
            <person name="Goldberg J."/>
            <person name="Griggs A."/>
            <person name="Gujja S."/>
            <person name="Heiman D."/>
            <person name="Hepburn T."/>
            <person name="Howarth C."/>
            <person name="Jen D."/>
            <person name="Larson L."/>
            <person name="Lewis B."/>
            <person name="Mehta T."/>
            <person name="Park D."/>
            <person name="Pearson M."/>
            <person name="Roberts A."/>
            <person name="Saif S."/>
            <person name="Shea T."/>
            <person name="Shenoy N."/>
            <person name="Sisk P."/>
            <person name="Stolte C."/>
            <person name="Sykes S."/>
            <person name="Walk T."/>
            <person name="White J."/>
            <person name="Yandava C."/>
            <person name="Klein B."/>
            <person name="McEwen J.G."/>
            <person name="Puccia R."/>
            <person name="Goldman G.H."/>
            <person name="Felipe M.S."/>
            <person name="Nino-Vega G."/>
            <person name="San-Blas G."/>
            <person name="Taylor J."/>
            <person name="Mendoza L."/>
            <person name="Galagan J."/>
            <person name="Nusbaum C."/>
            <person name="Birren B."/>
        </authorList>
    </citation>
    <scope>NUCLEOTIDE SEQUENCE [LARGE SCALE GENOMIC DNA]</scope>
    <source>
        <strain evidence="4">H88</strain>
    </source>
</reference>
<keyword evidence="3" id="KW-0347">Helicase</keyword>
<evidence type="ECO:0000313" key="4">
    <source>
        <dbReference type="Proteomes" id="UP000008142"/>
    </source>
</evidence>
<organism evidence="4">
    <name type="scientific">Ajellomyces capsulatus (strain H88)</name>
    <name type="common">Darling's disease fungus</name>
    <name type="synonym">Histoplasma capsulatum</name>
    <dbReference type="NCBI Taxonomy" id="544711"/>
    <lineage>
        <taxon>Eukaryota</taxon>
        <taxon>Fungi</taxon>
        <taxon>Dikarya</taxon>
        <taxon>Ascomycota</taxon>
        <taxon>Pezizomycotina</taxon>
        <taxon>Eurotiomycetes</taxon>
        <taxon>Eurotiomycetidae</taxon>
        <taxon>Onygenales</taxon>
        <taxon>Ajellomycetaceae</taxon>
        <taxon>Histoplasma</taxon>
    </lineage>
</organism>
<evidence type="ECO:0000256" key="1">
    <source>
        <dbReference type="SAM" id="MobiDB-lite"/>
    </source>
</evidence>
<sequence length="135" mass="14388">MDEPAGDNDTPPAAMGMAADTLGSGTGNCNEHPEPNQFLLETEGGYNDENMEEDHEEMPTGYIADVGDCLPEDGCEYAIGKRFLFPAVLATGKRVTQASIRENNPTTKDKAPDHSSDDPSEDQCYKPAAPPGLIG</sequence>
<proteinExistence type="predicted"/>